<dbReference type="FunFam" id="3.40.50.300:FF:000589">
    <property type="entry name" value="ABC transporter, ATP-binding subunit"/>
    <property type="match status" value="1"/>
</dbReference>
<keyword evidence="2" id="KW-0813">Transport</keyword>
<comment type="subcellular location">
    <subcellularLocation>
        <location evidence="1">Cell membrane</location>
        <topology evidence="1">Peripheral membrane protein</topology>
        <orientation evidence="1">Cytoplasmic side</orientation>
    </subcellularLocation>
</comment>
<protein>
    <submittedName>
        <fullName evidence="10">Daunorubicin resistance ABC transporter ATPase subunit</fullName>
    </submittedName>
</protein>
<evidence type="ECO:0000256" key="1">
    <source>
        <dbReference type="ARBA" id="ARBA00004413"/>
    </source>
</evidence>
<dbReference type="SMART" id="SM00382">
    <property type="entry name" value="AAA"/>
    <property type="match status" value="1"/>
</dbReference>
<dbReference type="CDD" id="cd03265">
    <property type="entry name" value="ABC_DrrA"/>
    <property type="match status" value="1"/>
</dbReference>
<dbReference type="Proteomes" id="UP000005270">
    <property type="component" value="Chromosome"/>
</dbReference>
<dbReference type="EMBL" id="CP003531">
    <property type="protein sequence ID" value="AFK51349.1"/>
    <property type="molecule type" value="Genomic_DNA"/>
</dbReference>
<dbReference type="FunCoup" id="I3TF11">
    <property type="interactions" value="16"/>
</dbReference>
<dbReference type="GO" id="GO:0005886">
    <property type="term" value="C:plasma membrane"/>
    <property type="evidence" value="ECO:0007669"/>
    <property type="project" value="UniProtKB-SubCell"/>
</dbReference>
<dbReference type="eggNOG" id="arCOG00196">
    <property type="taxonomic scope" value="Archaea"/>
</dbReference>
<evidence type="ECO:0000256" key="3">
    <source>
        <dbReference type="ARBA" id="ARBA00022475"/>
    </source>
</evidence>
<keyword evidence="6" id="KW-1278">Translocase</keyword>
<accession>I3TF11</accession>
<dbReference type="OrthoDB" id="31298at2157"/>
<evidence type="ECO:0000256" key="7">
    <source>
        <dbReference type="ARBA" id="ARBA00023136"/>
    </source>
</evidence>
<comment type="similarity">
    <text evidence="8">Belongs to the ABC transporter superfamily. Drug exporter-1 (DrugE1) (TC 3.A.1.105) family.</text>
</comment>
<dbReference type="RefSeq" id="WP_014737599.1">
    <property type="nucleotide sequence ID" value="NC_017954.1"/>
</dbReference>
<dbReference type="PROSITE" id="PS00211">
    <property type="entry name" value="ABC_TRANSPORTER_1"/>
    <property type="match status" value="1"/>
</dbReference>
<dbReference type="Pfam" id="PF00005">
    <property type="entry name" value="ABC_tran"/>
    <property type="match status" value="1"/>
</dbReference>
<dbReference type="GO" id="GO:0043215">
    <property type="term" value="P:daunorubicin transport"/>
    <property type="evidence" value="ECO:0007669"/>
    <property type="project" value="InterPro"/>
</dbReference>
<organism evidence="10 11">
    <name type="scientific">Thermogladius calderae (strain DSM 22663 / VKM B-2946 / 1633)</name>
    <dbReference type="NCBI Taxonomy" id="1184251"/>
    <lineage>
        <taxon>Archaea</taxon>
        <taxon>Thermoproteota</taxon>
        <taxon>Thermoprotei</taxon>
        <taxon>Desulfurococcales</taxon>
        <taxon>Desulfurococcaceae</taxon>
        <taxon>Thermogladius</taxon>
    </lineage>
</organism>
<dbReference type="KEGG" id="thg:TCELL_0925"/>
<dbReference type="Pfam" id="PF13732">
    <property type="entry name" value="DrrA1-3_C"/>
    <property type="match status" value="1"/>
</dbReference>
<dbReference type="PANTHER" id="PTHR43582:SF4">
    <property type="entry name" value="ANTIBIOTIC RESISTANCE ABC TRANSPORTER ATP-BINDING PROTEIN"/>
    <property type="match status" value="1"/>
</dbReference>
<name>I3TF11_THEC1</name>
<evidence type="ECO:0000313" key="10">
    <source>
        <dbReference type="EMBL" id="AFK51349.1"/>
    </source>
</evidence>
<dbReference type="AlphaFoldDB" id="I3TF11"/>
<dbReference type="GO" id="GO:1900753">
    <property type="term" value="P:doxorubicin transport"/>
    <property type="evidence" value="ECO:0007669"/>
    <property type="project" value="InterPro"/>
</dbReference>
<keyword evidence="7" id="KW-0472">Membrane</keyword>
<keyword evidence="11" id="KW-1185">Reference proteome</keyword>
<dbReference type="NCBIfam" id="TIGR01188">
    <property type="entry name" value="drrA"/>
    <property type="match status" value="1"/>
</dbReference>
<sequence length="324" mass="36872">MEVIVVENLVKKYKDVTAVNGVSFTVKRGEVFALLGPNGAGKTTTIHVIATLLKPTSGKVLVEGFDVSREPGKVRRLIGIVFQEPSLDNQLTAYDNMYIHGRLYGLRGRELHERIMEMLDFVELKEFAYKQVKYFSGGMKRRLEIARGLLSNPDVLILDEPTIGLDPQSRARVWEYIRRLRSELGITILMTTHYLDEADELADRIAIMDHGKIVAMGTSLELKNMLGSDVIYLRFAQPVTESVCREFSGVKDCRLLKDSMVELVVENANKLLPEVMKVVVERGLSLQEVSYRKPSLNEVFLHLTGRELRDSLEFPQPVARRWHR</sequence>
<gene>
    <name evidence="10" type="ordered locus">TCELL_0925</name>
</gene>
<dbReference type="GO" id="GO:0005524">
    <property type="term" value="F:ATP binding"/>
    <property type="evidence" value="ECO:0007669"/>
    <property type="project" value="UniProtKB-KW"/>
</dbReference>
<dbReference type="STRING" id="1184251.TCELL_0925"/>
<feature type="domain" description="ABC transporter" evidence="9">
    <location>
        <begin position="4"/>
        <end position="235"/>
    </location>
</feature>
<evidence type="ECO:0000313" key="11">
    <source>
        <dbReference type="Proteomes" id="UP000005270"/>
    </source>
</evidence>
<evidence type="ECO:0000259" key="9">
    <source>
        <dbReference type="PROSITE" id="PS50893"/>
    </source>
</evidence>
<dbReference type="SUPFAM" id="SSF52540">
    <property type="entry name" value="P-loop containing nucleoside triphosphate hydrolases"/>
    <property type="match status" value="1"/>
</dbReference>
<proteinExistence type="inferred from homology"/>
<keyword evidence="5" id="KW-0067">ATP-binding</keyword>
<dbReference type="InterPro" id="IPR027417">
    <property type="entry name" value="P-loop_NTPase"/>
</dbReference>
<evidence type="ECO:0000256" key="5">
    <source>
        <dbReference type="ARBA" id="ARBA00022840"/>
    </source>
</evidence>
<dbReference type="InterPro" id="IPR003439">
    <property type="entry name" value="ABC_transporter-like_ATP-bd"/>
</dbReference>
<reference evidence="10 11" key="1">
    <citation type="journal article" date="2012" name="J. Bacteriol.">
        <title>Complete genome sequence of the hyperthermophilic cellulolytic Crenarchaeon 'Thermogladius cellulolyticus' 1633.</title>
        <authorList>
            <person name="Mardanov A.V."/>
            <person name="Kochetkova T.V."/>
            <person name="Beletsky A.V."/>
            <person name="Bonch-Osmolovskaya E.A."/>
            <person name="Ravin N.V."/>
            <person name="Skryabin K.G."/>
        </authorList>
    </citation>
    <scope>NUCLEOTIDE SEQUENCE [LARGE SCALE GENOMIC DNA]</scope>
    <source>
        <strain evidence="11">DSM 22663 / VKM B-2946 / 1633</strain>
    </source>
</reference>
<evidence type="ECO:0000256" key="6">
    <source>
        <dbReference type="ARBA" id="ARBA00022967"/>
    </source>
</evidence>
<dbReference type="GeneID" id="13013242"/>
<keyword evidence="3" id="KW-1003">Cell membrane</keyword>
<dbReference type="PANTHER" id="PTHR43582">
    <property type="entry name" value="LINEARMYCIN RESISTANCE ATP-BINDING PROTEIN LNRL"/>
    <property type="match status" value="1"/>
</dbReference>
<evidence type="ECO:0000256" key="8">
    <source>
        <dbReference type="ARBA" id="ARBA00049985"/>
    </source>
</evidence>
<evidence type="ECO:0000256" key="4">
    <source>
        <dbReference type="ARBA" id="ARBA00022741"/>
    </source>
</evidence>
<dbReference type="InterPro" id="IPR017871">
    <property type="entry name" value="ABC_transporter-like_CS"/>
</dbReference>
<dbReference type="Gene3D" id="3.40.50.300">
    <property type="entry name" value="P-loop containing nucleotide triphosphate hydrolases"/>
    <property type="match status" value="1"/>
</dbReference>
<dbReference type="InterPro" id="IPR003593">
    <property type="entry name" value="AAA+_ATPase"/>
</dbReference>
<keyword evidence="4" id="KW-0547">Nucleotide-binding</keyword>
<dbReference type="HOGENOM" id="CLU_000604_1_2_2"/>
<dbReference type="PROSITE" id="PS50893">
    <property type="entry name" value="ABC_TRANSPORTER_2"/>
    <property type="match status" value="1"/>
</dbReference>
<dbReference type="InParanoid" id="I3TF11"/>
<dbReference type="InterPro" id="IPR025302">
    <property type="entry name" value="DrrA1/2-like_C"/>
</dbReference>
<dbReference type="InterPro" id="IPR005894">
    <property type="entry name" value="DrrA"/>
</dbReference>
<evidence type="ECO:0000256" key="2">
    <source>
        <dbReference type="ARBA" id="ARBA00022448"/>
    </source>
</evidence>
<dbReference type="GO" id="GO:0016887">
    <property type="term" value="F:ATP hydrolysis activity"/>
    <property type="evidence" value="ECO:0007669"/>
    <property type="project" value="InterPro"/>
</dbReference>